<dbReference type="NCBIfam" id="NF004978">
    <property type="entry name" value="PRK06354.1"/>
    <property type="match status" value="1"/>
</dbReference>
<dbReference type="Gene3D" id="2.40.33.10">
    <property type="entry name" value="PK beta-barrel domain-like"/>
    <property type="match status" value="1"/>
</dbReference>
<dbReference type="Pfam" id="PF06093">
    <property type="entry name" value="Spt4"/>
    <property type="match status" value="1"/>
</dbReference>
<keyword evidence="7" id="KW-0547">Nucleotide-binding</keyword>
<evidence type="ECO:0000256" key="1">
    <source>
        <dbReference type="ARBA" id="ARBA00001958"/>
    </source>
</evidence>
<evidence type="ECO:0000256" key="15">
    <source>
        <dbReference type="RuleBase" id="RU000504"/>
    </source>
</evidence>
<comment type="caution">
    <text evidence="17">The sequence shown here is derived from an EMBL/GenBank/DDBJ whole genome shotgun (WGS) entry which is preliminary data.</text>
</comment>
<evidence type="ECO:0000256" key="12">
    <source>
        <dbReference type="ARBA" id="ARBA00023163"/>
    </source>
</evidence>
<dbReference type="NCBIfam" id="TIGR01064">
    <property type="entry name" value="pyruv_kin"/>
    <property type="match status" value="1"/>
</dbReference>
<dbReference type="SUPFAM" id="SSF52935">
    <property type="entry name" value="PK C-terminal domain-like"/>
    <property type="match status" value="1"/>
</dbReference>
<keyword evidence="12" id="KW-0804">Transcription</keyword>
<dbReference type="InterPro" id="IPR040442">
    <property type="entry name" value="Pyrv_kinase-like_dom_sf"/>
</dbReference>
<dbReference type="PRINTS" id="PR01050">
    <property type="entry name" value="PYRUVTKNASE"/>
</dbReference>
<keyword evidence="8 15" id="KW-0418">Kinase</keyword>
<evidence type="ECO:0000256" key="4">
    <source>
        <dbReference type="ARBA" id="ARBA00012142"/>
    </source>
</evidence>
<dbReference type="Proteomes" id="UP001358586">
    <property type="component" value="Chromosome 13"/>
</dbReference>
<proteinExistence type="inferred from homology"/>
<dbReference type="EMBL" id="JARKNE010000013">
    <property type="protein sequence ID" value="KAK5770782.1"/>
    <property type="molecule type" value="Genomic_DNA"/>
</dbReference>
<sequence>MGTAPAQIPTSFGHELRACLRCRLVKTYDQFRESGCDNCPFFKMDGDNERVVDCTTPNFNGMISVMDPARSWAARWLRVGRFVPGCYTLAVSEALPEDLQVGSAFLSFSMVDIDALVTIGFMRRSSCAVCATETGVMDSLNNIVRMENCILLVVMEENSNTVNCTNLWDFDKLSSLILQKATTPPTTLLTVLFFKTTLFWLIRADFYFEQIKKEMANIDIDGILKELPNDGRIAKTKIVCTLGPASRSVPMIEKLLRAGMNVARFNFSHGSHEYHQETLNNLRAAMQSTGILCAVMLDTKGPEIRTGFLKDGKPVHLKEGQEITITTDYVIKGDGNMISMSYKKLAVDLKPGNTILCADGTITLTVLECDPSAGTVRCRCENTAMIGERKNVNLPGVVVDLPTLTEKDKEDILGWGVPNNIDMIALSFVRKGSDLVNVRKVLGPNAKQIQLMSKVENQEGVINFDEILRETDAFMVARGDLGMEIPVEKIFLAQKMMIYKCNLAGKPVVTATQMLESMIKSPRPTRAEATDVANAVLDGTDCVMLSGESAAGAYPELAVKIMSRICIEAESSLDYGAIFKEMIRSTPLPMSPLESLASSAVRTANKAKATLIVVLTRGGTTAKLVAKYRPAVPILSVVVPVLTTDSFDWSCSDERPARHSLIYRGLIPILAEGSAKATDAESTEVILEAAMKSATKKGLCKPGDAIVALHRIGAASVIKICVVK</sequence>
<comment type="catalytic activity">
    <reaction evidence="14 15">
        <text>pyruvate + ATP = phosphoenolpyruvate + ADP + H(+)</text>
        <dbReference type="Rhea" id="RHEA:18157"/>
        <dbReference type="ChEBI" id="CHEBI:15361"/>
        <dbReference type="ChEBI" id="CHEBI:15378"/>
        <dbReference type="ChEBI" id="CHEBI:30616"/>
        <dbReference type="ChEBI" id="CHEBI:58702"/>
        <dbReference type="ChEBI" id="CHEBI:456216"/>
        <dbReference type="EC" id="2.7.1.40"/>
    </reaction>
</comment>
<dbReference type="CDD" id="cd00288">
    <property type="entry name" value="Pyruvate_Kinase"/>
    <property type="match status" value="1"/>
</dbReference>
<comment type="pathway">
    <text evidence="2 15">Carbohydrate degradation; glycolysis; pyruvate from D-glyceraldehyde 3-phosphate: step 5/5.</text>
</comment>
<dbReference type="EC" id="2.7.1.40" evidence="4 15"/>
<keyword evidence="18" id="KW-1185">Reference proteome</keyword>
<dbReference type="PANTHER" id="PTHR11817">
    <property type="entry name" value="PYRUVATE KINASE"/>
    <property type="match status" value="1"/>
</dbReference>
<keyword evidence="9" id="KW-0067">ATP-binding</keyword>
<evidence type="ECO:0000256" key="7">
    <source>
        <dbReference type="ARBA" id="ARBA00022741"/>
    </source>
</evidence>
<reference evidence="17 18" key="1">
    <citation type="submission" date="2023-03" db="EMBL/GenBank/DDBJ databases">
        <title>WGS of Gossypium arboreum.</title>
        <authorList>
            <person name="Yu D."/>
        </authorList>
    </citation>
    <scope>NUCLEOTIDE SEQUENCE [LARGE SCALE GENOMIC DNA]</scope>
    <source>
        <tissue evidence="17">Leaf</tissue>
    </source>
</reference>
<dbReference type="NCBIfam" id="NF004491">
    <property type="entry name" value="PRK05826.1"/>
    <property type="match status" value="1"/>
</dbReference>
<name>A0ABR0MCD2_GOSAR</name>
<dbReference type="InterPro" id="IPR038510">
    <property type="entry name" value="Spt4_sf"/>
</dbReference>
<comment type="cofactor">
    <cofactor evidence="1">
        <name>K(+)</name>
        <dbReference type="ChEBI" id="CHEBI:29103"/>
    </cofactor>
</comment>
<protein>
    <recommendedName>
        <fullName evidence="4 15">Pyruvate kinase</fullName>
        <ecNumber evidence="4 15">2.7.1.40</ecNumber>
    </recommendedName>
</protein>
<dbReference type="InterPro" id="IPR022800">
    <property type="entry name" value="Spt4/RpoE2_Znf"/>
</dbReference>
<dbReference type="InterPro" id="IPR015813">
    <property type="entry name" value="Pyrv/PenolPyrv_kinase-like_dom"/>
</dbReference>
<evidence type="ECO:0000256" key="14">
    <source>
        <dbReference type="ARBA" id="ARBA00048152"/>
    </source>
</evidence>
<evidence type="ECO:0000256" key="6">
    <source>
        <dbReference type="ARBA" id="ARBA00022723"/>
    </source>
</evidence>
<dbReference type="Gene3D" id="3.20.20.60">
    <property type="entry name" value="Phosphoenolpyruvate-binding domains"/>
    <property type="match status" value="1"/>
</dbReference>
<evidence type="ECO:0000256" key="13">
    <source>
        <dbReference type="ARBA" id="ARBA00023317"/>
    </source>
</evidence>
<dbReference type="Pfam" id="PF02887">
    <property type="entry name" value="PK_C"/>
    <property type="match status" value="1"/>
</dbReference>
<dbReference type="InterPro" id="IPR015795">
    <property type="entry name" value="Pyrv_Knase_C"/>
</dbReference>
<dbReference type="InterPro" id="IPR015806">
    <property type="entry name" value="Pyrv_Knase_insert_dom_sf"/>
</dbReference>
<dbReference type="Gene3D" id="3.40.1380.20">
    <property type="entry name" value="Pyruvate kinase, C-terminal domain"/>
    <property type="match status" value="1"/>
</dbReference>
<keyword evidence="13" id="KW-0670">Pyruvate</keyword>
<keyword evidence="10 15" id="KW-0460">Magnesium</keyword>
<dbReference type="SUPFAM" id="SSF50800">
    <property type="entry name" value="PK beta-barrel domain-like"/>
    <property type="match status" value="1"/>
</dbReference>
<dbReference type="InterPro" id="IPR036918">
    <property type="entry name" value="Pyrv_Knase_C_sf"/>
</dbReference>
<dbReference type="InterPro" id="IPR011037">
    <property type="entry name" value="Pyrv_Knase-like_insert_dom_sf"/>
</dbReference>
<keyword evidence="6" id="KW-0479">Metal-binding</keyword>
<evidence type="ECO:0000313" key="18">
    <source>
        <dbReference type="Proteomes" id="UP001358586"/>
    </source>
</evidence>
<gene>
    <name evidence="17" type="ORF">PVK06_046936</name>
</gene>
<comment type="similarity">
    <text evidence="3 15">Belongs to the pyruvate kinase family.</text>
</comment>
<dbReference type="SUPFAM" id="SSF63393">
    <property type="entry name" value="RNA polymerase subunits"/>
    <property type="match status" value="1"/>
</dbReference>
<evidence type="ECO:0000256" key="5">
    <source>
        <dbReference type="ARBA" id="ARBA00022679"/>
    </source>
</evidence>
<dbReference type="InterPro" id="IPR029040">
    <property type="entry name" value="RPABC4/Spt4"/>
</dbReference>
<dbReference type="Gene3D" id="3.30.40.210">
    <property type="match status" value="1"/>
</dbReference>
<dbReference type="InterPro" id="IPR015793">
    <property type="entry name" value="Pyrv_Knase_brl"/>
</dbReference>
<dbReference type="InterPro" id="IPR001697">
    <property type="entry name" value="Pyr_Knase"/>
</dbReference>
<dbReference type="PROSITE" id="PS00110">
    <property type="entry name" value="PYRUVATE_KINASE"/>
    <property type="match status" value="1"/>
</dbReference>
<evidence type="ECO:0000256" key="9">
    <source>
        <dbReference type="ARBA" id="ARBA00022840"/>
    </source>
</evidence>
<dbReference type="CDD" id="cd07973">
    <property type="entry name" value="Spt4"/>
    <property type="match status" value="1"/>
</dbReference>
<evidence type="ECO:0000313" key="17">
    <source>
        <dbReference type="EMBL" id="KAK5770782.1"/>
    </source>
</evidence>
<keyword evidence="5 15" id="KW-0808">Transferase</keyword>
<evidence type="ECO:0000256" key="3">
    <source>
        <dbReference type="ARBA" id="ARBA00008663"/>
    </source>
</evidence>
<accession>A0ABR0MCD2</accession>
<dbReference type="SMART" id="SM01389">
    <property type="entry name" value="Spt4"/>
    <property type="match status" value="1"/>
</dbReference>
<organism evidence="17 18">
    <name type="scientific">Gossypium arboreum</name>
    <name type="common">Tree cotton</name>
    <name type="synonym">Gossypium nanking</name>
    <dbReference type="NCBI Taxonomy" id="29729"/>
    <lineage>
        <taxon>Eukaryota</taxon>
        <taxon>Viridiplantae</taxon>
        <taxon>Streptophyta</taxon>
        <taxon>Embryophyta</taxon>
        <taxon>Tracheophyta</taxon>
        <taxon>Spermatophyta</taxon>
        <taxon>Magnoliopsida</taxon>
        <taxon>eudicotyledons</taxon>
        <taxon>Gunneridae</taxon>
        <taxon>Pentapetalae</taxon>
        <taxon>rosids</taxon>
        <taxon>malvids</taxon>
        <taxon>Malvales</taxon>
        <taxon>Malvaceae</taxon>
        <taxon>Malvoideae</taxon>
        <taxon>Gossypium</taxon>
    </lineage>
</organism>
<evidence type="ECO:0000256" key="2">
    <source>
        <dbReference type="ARBA" id="ARBA00004997"/>
    </source>
</evidence>
<evidence type="ECO:0000259" key="16">
    <source>
        <dbReference type="SMART" id="SM01389"/>
    </source>
</evidence>
<feature type="domain" description="Spt4/RpoE2 zinc finger" evidence="16">
    <location>
        <begin position="16"/>
        <end position="92"/>
    </location>
</feature>
<dbReference type="InterPro" id="IPR018209">
    <property type="entry name" value="Pyrv_Knase_AS"/>
</dbReference>
<dbReference type="Pfam" id="PF00224">
    <property type="entry name" value="PK"/>
    <property type="match status" value="1"/>
</dbReference>
<evidence type="ECO:0000256" key="10">
    <source>
        <dbReference type="ARBA" id="ARBA00022842"/>
    </source>
</evidence>
<evidence type="ECO:0000256" key="11">
    <source>
        <dbReference type="ARBA" id="ARBA00023152"/>
    </source>
</evidence>
<evidence type="ECO:0000256" key="8">
    <source>
        <dbReference type="ARBA" id="ARBA00022777"/>
    </source>
</evidence>
<keyword evidence="11 15" id="KW-0324">Glycolysis</keyword>
<dbReference type="SUPFAM" id="SSF51621">
    <property type="entry name" value="Phosphoenolpyruvate/pyruvate domain"/>
    <property type="match status" value="1"/>
</dbReference>